<protein>
    <submittedName>
        <fullName evidence="1">Uncharacterized protein</fullName>
    </submittedName>
</protein>
<name>A0A0C9TK13_SPHS4</name>
<dbReference type="AlphaFoldDB" id="A0A0C9TK13"/>
<evidence type="ECO:0000313" key="2">
    <source>
        <dbReference type="Proteomes" id="UP000054279"/>
    </source>
</evidence>
<proteinExistence type="predicted"/>
<reference evidence="1 2" key="1">
    <citation type="submission" date="2014-06" db="EMBL/GenBank/DDBJ databases">
        <title>Evolutionary Origins and Diversification of the Mycorrhizal Mutualists.</title>
        <authorList>
            <consortium name="DOE Joint Genome Institute"/>
            <consortium name="Mycorrhizal Genomics Consortium"/>
            <person name="Kohler A."/>
            <person name="Kuo A."/>
            <person name="Nagy L.G."/>
            <person name="Floudas D."/>
            <person name="Copeland A."/>
            <person name="Barry K.W."/>
            <person name="Cichocki N."/>
            <person name="Veneault-Fourrey C."/>
            <person name="LaButti K."/>
            <person name="Lindquist E.A."/>
            <person name="Lipzen A."/>
            <person name="Lundell T."/>
            <person name="Morin E."/>
            <person name="Murat C."/>
            <person name="Riley R."/>
            <person name="Ohm R."/>
            <person name="Sun H."/>
            <person name="Tunlid A."/>
            <person name="Henrissat B."/>
            <person name="Grigoriev I.V."/>
            <person name="Hibbett D.S."/>
            <person name="Martin F."/>
        </authorList>
    </citation>
    <scope>NUCLEOTIDE SEQUENCE [LARGE SCALE GENOMIC DNA]</scope>
    <source>
        <strain evidence="1 2">SS14</strain>
    </source>
</reference>
<evidence type="ECO:0000313" key="1">
    <source>
        <dbReference type="EMBL" id="KIJ30053.1"/>
    </source>
</evidence>
<organism evidence="1 2">
    <name type="scientific">Sphaerobolus stellatus (strain SS14)</name>
    <dbReference type="NCBI Taxonomy" id="990650"/>
    <lineage>
        <taxon>Eukaryota</taxon>
        <taxon>Fungi</taxon>
        <taxon>Dikarya</taxon>
        <taxon>Basidiomycota</taxon>
        <taxon>Agaricomycotina</taxon>
        <taxon>Agaricomycetes</taxon>
        <taxon>Phallomycetidae</taxon>
        <taxon>Geastrales</taxon>
        <taxon>Sphaerobolaceae</taxon>
        <taxon>Sphaerobolus</taxon>
    </lineage>
</organism>
<dbReference type="OrthoDB" id="3057432at2759"/>
<keyword evidence="2" id="KW-1185">Reference proteome</keyword>
<dbReference type="EMBL" id="KN837270">
    <property type="protein sequence ID" value="KIJ30053.1"/>
    <property type="molecule type" value="Genomic_DNA"/>
</dbReference>
<dbReference type="HOGENOM" id="CLU_151454_0_0_1"/>
<dbReference type="Proteomes" id="UP000054279">
    <property type="component" value="Unassembled WGS sequence"/>
</dbReference>
<gene>
    <name evidence="1" type="ORF">M422DRAFT_268515</name>
</gene>
<sequence>MSIEQRILIYDPDFDDYNTGPTIQENLGVPFYIKNFPAFMWTQLDPLSTWSLWKDYGYRIDTSFAQTFMSASPQLPAEHYLPVADETGSGFLEESLCQWDISCQEISREAVADLCWMGMEELLSEAGGPQTEQSFIAFIRGH</sequence>
<accession>A0A0C9TK13</accession>